<organism evidence="7 8">
    <name type="scientific">Capsella rubella</name>
    <dbReference type="NCBI Taxonomy" id="81985"/>
    <lineage>
        <taxon>Eukaryota</taxon>
        <taxon>Viridiplantae</taxon>
        <taxon>Streptophyta</taxon>
        <taxon>Embryophyta</taxon>
        <taxon>Tracheophyta</taxon>
        <taxon>Spermatophyta</taxon>
        <taxon>Magnoliopsida</taxon>
        <taxon>eudicotyledons</taxon>
        <taxon>Gunneridae</taxon>
        <taxon>Pentapetalae</taxon>
        <taxon>rosids</taxon>
        <taxon>malvids</taxon>
        <taxon>Brassicales</taxon>
        <taxon>Brassicaceae</taxon>
        <taxon>Camelineae</taxon>
        <taxon>Capsella</taxon>
    </lineage>
</organism>
<dbReference type="GO" id="GO:0003700">
    <property type="term" value="F:DNA-binding transcription factor activity"/>
    <property type="evidence" value="ECO:0007669"/>
    <property type="project" value="InterPro"/>
</dbReference>
<dbReference type="InterPro" id="IPR045314">
    <property type="entry name" value="bZIP_plant_GBF1"/>
</dbReference>
<keyword evidence="8" id="KW-1185">Reference proteome</keyword>
<dbReference type="InterPro" id="IPR004827">
    <property type="entry name" value="bZIP"/>
</dbReference>
<dbReference type="STRING" id="81985.R0FLV4"/>
<dbReference type="SUPFAM" id="SSF57959">
    <property type="entry name" value="Leucine zipper domain"/>
    <property type="match status" value="1"/>
</dbReference>
<keyword evidence="3" id="KW-0238">DNA-binding</keyword>
<evidence type="ECO:0000259" key="6">
    <source>
        <dbReference type="PROSITE" id="PS50217"/>
    </source>
</evidence>
<keyword evidence="4" id="KW-0804">Transcription</keyword>
<dbReference type="Proteomes" id="UP000029121">
    <property type="component" value="Unassembled WGS sequence"/>
</dbReference>
<dbReference type="EMBL" id="KB870810">
    <property type="protein sequence ID" value="EOA22951.1"/>
    <property type="molecule type" value="Genomic_DNA"/>
</dbReference>
<dbReference type="Gene3D" id="1.20.5.170">
    <property type="match status" value="1"/>
</dbReference>
<dbReference type="SMART" id="SM00338">
    <property type="entry name" value="BRLZ"/>
    <property type="match status" value="1"/>
</dbReference>
<feature type="domain" description="BZIP" evidence="6">
    <location>
        <begin position="31"/>
        <end position="80"/>
    </location>
</feature>
<comment type="subcellular location">
    <subcellularLocation>
        <location evidence="1">Nucleus</location>
    </subcellularLocation>
</comment>
<dbReference type="GO" id="GO:0005634">
    <property type="term" value="C:nucleus"/>
    <property type="evidence" value="ECO:0007669"/>
    <property type="project" value="UniProtKB-SubCell"/>
</dbReference>
<gene>
    <name evidence="7" type="ORF">CARUB_v10003688mg</name>
</gene>
<reference evidence="8" key="1">
    <citation type="journal article" date="2013" name="Nat. Genet.">
        <title>The Capsella rubella genome and the genomic consequences of rapid mating system evolution.</title>
        <authorList>
            <person name="Slotte T."/>
            <person name="Hazzouri K.M."/>
            <person name="Agren J.A."/>
            <person name="Koenig D."/>
            <person name="Maumus F."/>
            <person name="Guo Y.L."/>
            <person name="Steige K."/>
            <person name="Platts A.E."/>
            <person name="Escobar J.S."/>
            <person name="Newman L.K."/>
            <person name="Wang W."/>
            <person name="Mandakova T."/>
            <person name="Vello E."/>
            <person name="Smith L.M."/>
            <person name="Henz S.R."/>
            <person name="Steffen J."/>
            <person name="Takuno S."/>
            <person name="Brandvain Y."/>
            <person name="Coop G."/>
            <person name="Andolfatto P."/>
            <person name="Hu T.T."/>
            <person name="Blanchette M."/>
            <person name="Clark R.M."/>
            <person name="Quesneville H."/>
            <person name="Nordborg M."/>
            <person name="Gaut B.S."/>
            <person name="Lysak M.A."/>
            <person name="Jenkins J."/>
            <person name="Grimwood J."/>
            <person name="Chapman J."/>
            <person name="Prochnik S."/>
            <person name="Shu S."/>
            <person name="Rokhsar D."/>
            <person name="Schmutz J."/>
            <person name="Weigel D."/>
            <person name="Wright S.I."/>
        </authorList>
    </citation>
    <scope>NUCLEOTIDE SEQUENCE [LARGE SCALE GENOMIC DNA]</scope>
    <source>
        <strain evidence="8">cv. Monte Gargano</strain>
    </source>
</reference>
<keyword evidence="2" id="KW-0805">Transcription regulation</keyword>
<evidence type="ECO:0000256" key="1">
    <source>
        <dbReference type="ARBA" id="ARBA00004123"/>
    </source>
</evidence>
<accession>R0FLV4</accession>
<protein>
    <recommendedName>
        <fullName evidence="6">BZIP domain-containing protein</fullName>
    </recommendedName>
</protein>
<dbReference type="PROSITE" id="PS50217">
    <property type="entry name" value="BZIP"/>
    <property type="match status" value="1"/>
</dbReference>
<dbReference type="GO" id="GO:0003677">
    <property type="term" value="F:DNA binding"/>
    <property type="evidence" value="ECO:0007669"/>
    <property type="project" value="UniProtKB-KW"/>
</dbReference>
<evidence type="ECO:0000313" key="7">
    <source>
        <dbReference type="EMBL" id="EOA22951.1"/>
    </source>
</evidence>
<dbReference type="InterPro" id="IPR046347">
    <property type="entry name" value="bZIP_sf"/>
</dbReference>
<proteinExistence type="predicted"/>
<dbReference type="CDD" id="cd14702">
    <property type="entry name" value="bZIP_plant_GBF1"/>
    <property type="match status" value="1"/>
</dbReference>
<evidence type="ECO:0000256" key="4">
    <source>
        <dbReference type="ARBA" id="ARBA00023163"/>
    </source>
</evidence>
<sequence length="136" mass="16203">MYLQNPHDEDCFHVHDHHVENHDQPSVVTDQEKRLRRMTCNRESARRSRMQGKMKMERLKTQVEQVMASNQFLSDKYVSLLELSHQILLENSQLKKALSSFQEYYTTLCYGKRDDDHMPANINDFDLNLQSLDQPY</sequence>
<name>R0FLV4_9BRAS</name>
<evidence type="ECO:0000256" key="3">
    <source>
        <dbReference type="ARBA" id="ARBA00023125"/>
    </source>
</evidence>
<evidence type="ECO:0000313" key="8">
    <source>
        <dbReference type="Proteomes" id="UP000029121"/>
    </source>
</evidence>
<dbReference type="PANTHER" id="PTHR46324:SF7">
    <property type="entry name" value="BASIC LEUCINE-ZIPPER 75"/>
    <property type="match status" value="1"/>
</dbReference>
<dbReference type="PANTHER" id="PTHR46324">
    <property type="entry name" value="BASIC LEUCINE ZIPPER 43-RELATED"/>
    <property type="match status" value="1"/>
</dbReference>
<evidence type="ECO:0000256" key="5">
    <source>
        <dbReference type="ARBA" id="ARBA00023242"/>
    </source>
</evidence>
<keyword evidence="5" id="KW-0539">Nucleus</keyword>
<dbReference type="Pfam" id="PF07716">
    <property type="entry name" value="bZIP_2"/>
    <property type="match status" value="1"/>
</dbReference>
<dbReference type="AlphaFoldDB" id="R0FLV4"/>
<dbReference type="InterPro" id="IPR044521">
    <property type="entry name" value="AtbZIP8/43"/>
</dbReference>
<evidence type="ECO:0000256" key="2">
    <source>
        <dbReference type="ARBA" id="ARBA00023015"/>
    </source>
</evidence>